<dbReference type="Gene3D" id="2.30.30.140">
    <property type="match status" value="1"/>
</dbReference>
<dbReference type="InterPro" id="IPR019812">
    <property type="entry name" value="Hydgase_assmbl_chp_CS"/>
</dbReference>
<dbReference type="GO" id="GO:0005506">
    <property type="term" value="F:iron ion binding"/>
    <property type="evidence" value="ECO:0007669"/>
    <property type="project" value="TreeGrafter"/>
</dbReference>
<reference evidence="2" key="1">
    <citation type="submission" date="2016-10" db="EMBL/GenBank/DDBJ databases">
        <authorList>
            <person name="de Groot N.N."/>
        </authorList>
    </citation>
    <scope>NUCLEOTIDE SEQUENCE</scope>
</reference>
<proteinExistence type="inferred from homology"/>
<evidence type="ECO:0000313" key="2">
    <source>
        <dbReference type="EMBL" id="SFV58891.1"/>
    </source>
</evidence>
<comment type="similarity">
    <text evidence="1">Belongs to the HupF/HypC family.</text>
</comment>
<dbReference type="EMBL" id="FPHJ01000024">
    <property type="protein sequence ID" value="SFV58891.1"/>
    <property type="molecule type" value="Genomic_DNA"/>
</dbReference>
<protein>
    <submittedName>
        <fullName evidence="2">Hydrogenase maturation protein HupF/HypC/HoxL</fullName>
    </submittedName>
</protein>
<dbReference type="AlphaFoldDB" id="A0A1W1BZK2"/>
<dbReference type="PANTHER" id="PTHR35177">
    <property type="entry name" value="HYDROGENASE MATURATION FACTOR HYBG"/>
    <property type="match status" value="1"/>
</dbReference>
<dbReference type="SUPFAM" id="SSF159127">
    <property type="entry name" value="HupF/HypC-like"/>
    <property type="match status" value="1"/>
</dbReference>
<organism evidence="2">
    <name type="scientific">hydrothermal vent metagenome</name>
    <dbReference type="NCBI Taxonomy" id="652676"/>
    <lineage>
        <taxon>unclassified sequences</taxon>
        <taxon>metagenomes</taxon>
        <taxon>ecological metagenomes</taxon>
    </lineage>
</organism>
<accession>A0A1W1BZK2</accession>
<gene>
    <name evidence="2" type="ORF">MNB_SUP05-5-1115</name>
</gene>
<dbReference type="InterPro" id="IPR001109">
    <property type="entry name" value="Hydrogenase_HupF/HypC"/>
</dbReference>
<dbReference type="GO" id="GO:1902670">
    <property type="term" value="F:carbon dioxide binding"/>
    <property type="evidence" value="ECO:0007669"/>
    <property type="project" value="TreeGrafter"/>
</dbReference>
<sequence length="102" mass="11120">MCIGIPMQVVDTVSDTFAICQDNGVNKTINMQLIGPQITSTWVLVFVDAAREVISATKAKEINAALTALTLAATGEQEDRVQQLFGDLIDREPINPFLNNNK</sequence>
<name>A0A1W1BZK2_9ZZZZ</name>
<evidence type="ECO:0000256" key="1">
    <source>
        <dbReference type="ARBA" id="ARBA00006018"/>
    </source>
</evidence>
<dbReference type="PANTHER" id="PTHR35177:SF1">
    <property type="entry name" value="HYDROGENASE MATURATION FACTOR HYPC"/>
    <property type="match status" value="1"/>
</dbReference>
<dbReference type="PROSITE" id="PS01097">
    <property type="entry name" value="HUPF_HYPC"/>
    <property type="match status" value="1"/>
</dbReference>
<dbReference type="Pfam" id="PF01455">
    <property type="entry name" value="HupF_HypC"/>
    <property type="match status" value="1"/>
</dbReference>
<dbReference type="GO" id="GO:0051604">
    <property type="term" value="P:protein maturation"/>
    <property type="evidence" value="ECO:0007669"/>
    <property type="project" value="TreeGrafter"/>
</dbReference>
<dbReference type="NCBIfam" id="TIGR00074">
    <property type="entry name" value="hypC_hupF"/>
    <property type="match status" value="1"/>
</dbReference>
<dbReference type="PRINTS" id="PR00445">
    <property type="entry name" value="HUPFHYPC"/>
</dbReference>